<proteinExistence type="predicted"/>
<dbReference type="EMBL" id="JAIQCV010000002">
    <property type="protein sequence ID" value="KAH1122117.1"/>
    <property type="molecule type" value="Genomic_DNA"/>
</dbReference>
<gene>
    <name evidence="1" type="ORF">J1N35_005277</name>
</gene>
<dbReference type="Proteomes" id="UP000828251">
    <property type="component" value="Unassembled WGS sequence"/>
</dbReference>
<name>A0A9D4AGX9_9ROSI</name>
<evidence type="ECO:0000313" key="1">
    <source>
        <dbReference type="EMBL" id="KAH1122117.1"/>
    </source>
</evidence>
<dbReference type="AlphaFoldDB" id="A0A9D4AGX9"/>
<comment type="caution">
    <text evidence="1">The sequence shown here is derived from an EMBL/GenBank/DDBJ whole genome shotgun (WGS) entry which is preliminary data.</text>
</comment>
<sequence length="76" mass="8725">MQSRLISLTFHSYSKANTKVDTIRLSSKERMFRHNRGQTQVKVVVVVVINGLFNKDNHRCPERNATFTSPQQPLPA</sequence>
<reference evidence="1 2" key="1">
    <citation type="journal article" date="2021" name="Plant Biotechnol. J.">
        <title>Multi-omics assisted identification of the key and species-specific regulatory components of drought-tolerant mechanisms in Gossypium stocksii.</title>
        <authorList>
            <person name="Yu D."/>
            <person name="Ke L."/>
            <person name="Zhang D."/>
            <person name="Wu Y."/>
            <person name="Sun Y."/>
            <person name="Mei J."/>
            <person name="Sun J."/>
            <person name="Sun Y."/>
        </authorList>
    </citation>
    <scope>NUCLEOTIDE SEQUENCE [LARGE SCALE GENOMIC DNA]</scope>
    <source>
        <strain evidence="2">cv. E1</strain>
        <tissue evidence="1">Leaf</tissue>
    </source>
</reference>
<protein>
    <submittedName>
        <fullName evidence="1">Uncharacterized protein</fullName>
    </submittedName>
</protein>
<keyword evidence="2" id="KW-1185">Reference proteome</keyword>
<organism evidence="1 2">
    <name type="scientific">Gossypium stocksii</name>
    <dbReference type="NCBI Taxonomy" id="47602"/>
    <lineage>
        <taxon>Eukaryota</taxon>
        <taxon>Viridiplantae</taxon>
        <taxon>Streptophyta</taxon>
        <taxon>Embryophyta</taxon>
        <taxon>Tracheophyta</taxon>
        <taxon>Spermatophyta</taxon>
        <taxon>Magnoliopsida</taxon>
        <taxon>eudicotyledons</taxon>
        <taxon>Gunneridae</taxon>
        <taxon>Pentapetalae</taxon>
        <taxon>rosids</taxon>
        <taxon>malvids</taxon>
        <taxon>Malvales</taxon>
        <taxon>Malvaceae</taxon>
        <taxon>Malvoideae</taxon>
        <taxon>Gossypium</taxon>
    </lineage>
</organism>
<evidence type="ECO:0000313" key="2">
    <source>
        <dbReference type="Proteomes" id="UP000828251"/>
    </source>
</evidence>
<accession>A0A9D4AGX9</accession>